<reference evidence="3" key="1">
    <citation type="submission" date="2016-02" db="EMBL/GenBank/DDBJ databases">
        <authorList>
            <person name="Schultz-Johansen M."/>
            <person name="Glaring M.A."/>
            <person name="Bech P.K."/>
            <person name="Stougaard P."/>
        </authorList>
    </citation>
    <scope>NUCLEOTIDE SEQUENCE [LARGE SCALE GENOMIC DNA]</scope>
    <source>
        <strain evidence="3">S66</strain>
    </source>
</reference>
<evidence type="ECO:0008006" key="4">
    <source>
        <dbReference type="Google" id="ProtNLM"/>
    </source>
</evidence>
<dbReference type="Pfam" id="PF05893">
    <property type="entry name" value="LuxC"/>
    <property type="match status" value="1"/>
</dbReference>
<dbReference type="AlphaFoldDB" id="A0A148KNP9"/>
<comment type="caution">
    <text evidence="2">The sequence shown here is derived from an EMBL/GenBank/DDBJ whole genome shotgun (WGS) entry which is preliminary data.</text>
</comment>
<gene>
    <name evidence="2" type="ORF">AX660_20610</name>
</gene>
<dbReference type="OrthoDB" id="580775at2"/>
<dbReference type="STRING" id="1799789.AX660_20610"/>
<evidence type="ECO:0000313" key="3">
    <source>
        <dbReference type="Proteomes" id="UP000070299"/>
    </source>
</evidence>
<dbReference type="InterPro" id="IPR008670">
    <property type="entry name" value="CoA_reduct_LuxC"/>
</dbReference>
<keyword evidence="3" id="KW-1185">Reference proteome</keyword>
<organism evidence="2 3">
    <name type="scientific">Paraglaciecola hydrolytica</name>
    <dbReference type="NCBI Taxonomy" id="1799789"/>
    <lineage>
        <taxon>Bacteria</taxon>
        <taxon>Pseudomonadati</taxon>
        <taxon>Pseudomonadota</taxon>
        <taxon>Gammaproteobacteria</taxon>
        <taxon>Alteromonadales</taxon>
        <taxon>Alteromonadaceae</taxon>
        <taxon>Paraglaciecola</taxon>
    </lineage>
</organism>
<sequence>MSNNMSQNIKGLHILAPDNGYSVVDCVDATPFMPFSSEVLAFIDALSKQLLKQSAAKLQPELVALGFWLRSAHIKQLSSQQAEGLHKALGVVLHFTPANVDSMFVYSWVCSLLMGNNNIVRVASAESDAKNSLLNTLNVLFAQEKFSEIAKRNLFVSYDKGSSCSAQLSLLADARVIWGGDASVMAIRALASKPRCRDISFADRYSAALINGDALNELSQVEKLAELLWRDTKPHAQQACSSPRLIFWLGNTDKQKEVFAQINKLAAQQNPELQKFNNHLVVCQMIQSTGLAAQTLVQQHICALPVTHIKAEFLDWHLGGGLYLIKNLNQLDELAELLDVKLQTLSYWQVDKPALLKLVAQPSINGLDRLVTVGSALDFSLNWDGYDLPRLLSRVIEIS</sequence>
<keyword evidence="1" id="KW-0521">NADP</keyword>
<dbReference type="Proteomes" id="UP000070299">
    <property type="component" value="Unassembled WGS sequence"/>
</dbReference>
<accession>A0A148KNP9</accession>
<protein>
    <recommendedName>
        <fullName evidence="4">Long-chain-fatty-acyl-CoA reductase</fullName>
    </recommendedName>
</protein>
<proteinExistence type="predicted"/>
<name>A0A148KNP9_9ALTE</name>
<dbReference type="GO" id="GO:0008218">
    <property type="term" value="P:bioluminescence"/>
    <property type="evidence" value="ECO:0007669"/>
    <property type="project" value="InterPro"/>
</dbReference>
<dbReference type="EMBL" id="LSNE01000009">
    <property type="protein sequence ID" value="KXI27911.1"/>
    <property type="molecule type" value="Genomic_DNA"/>
</dbReference>
<evidence type="ECO:0000256" key="1">
    <source>
        <dbReference type="ARBA" id="ARBA00022857"/>
    </source>
</evidence>
<dbReference type="RefSeq" id="WP_068379687.1">
    <property type="nucleotide sequence ID" value="NZ_LSNE01000009.1"/>
</dbReference>
<dbReference type="GO" id="GO:0003995">
    <property type="term" value="F:acyl-CoA dehydrogenase activity"/>
    <property type="evidence" value="ECO:0007669"/>
    <property type="project" value="InterPro"/>
</dbReference>
<evidence type="ECO:0000313" key="2">
    <source>
        <dbReference type="EMBL" id="KXI27911.1"/>
    </source>
</evidence>